<sequence>MNQDIRQPLPAAYLSIDEATKASGFTMASDIYTCSLLKTLAASKPGGTFLELGTGTGLSTAWILDGMDAHSALVSIDNDANFLEIAENHLGSDPRLTLVHTDGGDWVKAHPGEKYDYIFADTWHGKYLMLDEVLDMLNPGAFYIIDDMLPQPNWPEGHDRKASKLIEYLDTRPDLSITKQVWATGIILAVKR</sequence>
<protein>
    <submittedName>
        <fullName evidence="1">Class I SAM-dependent methyltransferase</fullName>
        <ecNumber evidence="1">2.1.1.-</ecNumber>
    </submittedName>
</protein>
<dbReference type="Gene3D" id="3.40.50.150">
    <property type="entry name" value="Vaccinia Virus protein VP39"/>
    <property type="match status" value="1"/>
</dbReference>
<gene>
    <name evidence="1" type="ORF">ABV298_02945</name>
</gene>
<dbReference type="GO" id="GO:0032259">
    <property type="term" value="P:methylation"/>
    <property type="evidence" value="ECO:0007669"/>
    <property type="project" value="UniProtKB-KW"/>
</dbReference>
<accession>A0AAU8FM08</accession>
<dbReference type="AlphaFoldDB" id="A0AAU8FM08"/>
<evidence type="ECO:0000313" key="1">
    <source>
        <dbReference type="EMBL" id="XCH25404.1"/>
    </source>
</evidence>
<reference evidence="1" key="1">
    <citation type="submission" date="2024-06" db="EMBL/GenBank/DDBJ databases">
        <title>Sequencing and assembly of the genome of Dyadobacter sp. strain 676, a symbiont of Cyamopsis tetragonoloba.</title>
        <authorList>
            <person name="Guro P."/>
            <person name="Sazanova A."/>
            <person name="Kuznetsova I."/>
            <person name="Belimov A."/>
            <person name="Safronova V."/>
        </authorList>
    </citation>
    <scope>NUCLEOTIDE SEQUENCE</scope>
    <source>
        <strain evidence="1">676</strain>
    </source>
</reference>
<proteinExistence type="predicted"/>
<dbReference type="RefSeq" id="WP_353720705.1">
    <property type="nucleotide sequence ID" value="NZ_CP159289.1"/>
</dbReference>
<name>A0AAU8FM08_9BACT</name>
<organism evidence="1">
    <name type="scientific">Dyadobacter sp. 676</name>
    <dbReference type="NCBI Taxonomy" id="3088362"/>
    <lineage>
        <taxon>Bacteria</taxon>
        <taxon>Pseudomonadati</taxon>
        <taxon>Bacteroidota</taxon>
        <taxon>Cytophagia</taxon>
        <taxon>Cytophagales</taxon>
        <taxon>Spirosomataceae</taxon>
        <taxon>Dyadobacter</taxon>
    </lineage>
</organism>
<keyword evidence="1" id="KW-0808">Transferase</keyword>
<dbReference type="CDD" id="cd02440">
    <property type="entry name" value="AdoMet_MTases"/>
    <property type="match status" value="1"/>
</dbReference>
<dbReference type="PANTHER" id="PTHR43167">
    <property type="entry name" value="PUTATIVE (AFU_ORTHOLOGUE AFUA_6G01830)-RELATED"/>
    <property type="match status" value="1"/>
</dbReference>
<keyword evidence="1" id="KW-0489">Methyltransferase</keyword>
<dbReference type="EMBL" id="CP159289">
    <property type="protein sequence ID" value="XCH25404.1"/>
    <property type="molecule type" value="Genomic_DNA"/>
</dbReference>
<dbReference type="PANTHER" id="PTHR43167:SF1">
    <property type="entry name" value="PUTATIVE (AFU_ORTHOLOGUE AFUA_6G01830)-RELATED"/>
    <property type="match status" value="1"/>
</dbReference>
<dbReference type="InterPro" id="IPR029063">
    <property type="entry name" value="SAM-dependent_MTases_sf"/>
</dbReference>
<dbReference type="SUPFAM" id="SSF53335">
    <property type="entry name" value="S-adenosyl-L-methionine-dependent methyltransferases"/>
    <property type="match status" value="1"/>
</dbReference>
<dbReference type="EC" id="2.1.1.-" evidence="1"/>
<dbReference type="GO" id="GO:0008168">
    <property type="term" value="F:methyltransferase activity"/>
    <property type="evidence" value="ECO:0007669"/>
    <property type="project" value="UniProtKB-KW"/>
</dbReference>
<dbReference type="Pfam" id="PF13578">
    <property type="entry name" value="Methyltransf_24"/>
    <property type="match status" value="1"/>
</dbReference>